<protein>
    <submittedName>
        <fullName evidence="1">Uncharacterized protein</fullName>
    </submittedName>
</protein>
<evidence type="ECO:0000313" key="1">
    <source>
        <dbReference type="EMBL" id="PXF39765.1"/>
    </source>
</evidence>
<comment type="caution">
    <text evidence="1">The sequence shown here is derived from an EMBL/GenBank/DDBJ whole genome shotgun (WGS) entry which is preliminary data.</text>
</comment>
<dbReference type="Proteomes" id="UP000247409">
    <property type="component" value="Unassembled WGS sequence"/>
</dbReference>
<name>A0A2V3ICE4_9FLOR</name>
<sequence>MRSFWHRKQRSGTDAARKSMRSYLQIWNMNFMGLIMLGVRRTATAVFSGLQLPNEEEFQQLTFQAEQSSYIELRTGTEKRPRYIDLPFMILPVTTALGFKPSQVTRRLQLFFVISRD</sequence>
<dbReference type="EMBL" id="NBIV01000453">
    <property type="protein sequence ID" value="PXF39765.1"/>
    <property type="molecule type" value="Genomic_DNA"/>
</dbReference>
<organism evidence="1 2">
    <name type="scientific">Gracilariopsis chorda</name>
    <dbReference type="NCBI Taxonomy" id="448386"/>
    <lineage>
        <taxon>Eukaryota</taxon>
        <taxon>Rhodophyta</taxon>
        <taxon>Florideophyceae</taxon>
        <taxon>Rhodymeniophycidae</taxon>
        <taxon>Gracilariales</taxon>
        <taxon>Gracilariaceae</taxon>
        <taxon>Gracilariopsis</taxon>
    </lineage>
</organism>
<evidence type="ECO:0000313" key="2">
    <source>
        <dbReference type="Proteomes" id="UP000247409"/>
    </source>
</evidence>
<keyword evidence="2" id="KW-1185">Reference proteome</keyword>
<dbReference type="AlphaFoldDB" id="A0A2V3ICE4"/>
<gene>
    <name evidence="1" type="ORF">BWQ96_10525</name>
</gene>
<proteinExistence type="predicted"/>
<reference evidence="1 2" key="1">
    <citation type="journal article" date="2018" name="Mol. Biol. Evol.">
        <title>Analysis of the draft genome of the red seaweed Gracilariopsis chorda provides insights into genome size evolution in Rhodophyta.</title>
        <authorList>
            <person name="Lee J."/>
            <person name="Yang E.C."/>
            <person name="Graf L."/>
            <person name="Yang J.H."/>
            <person name="Qiu H."/>
            <person name="Zel Zion U."/>
            <person name="Chan C.X."/>
            <person name="Stephens T.G."/>
            <person name="Weber A.P.M."/>
            <person name="Boo G.H."/>
            <person name="Boo S.M."/>
            <person name="Kim K.M."/>
            <person name="Shin Y."/>
            <person name="Jung M."/>
            <person name="Lee S.J."/>
            <person name="Yim H.S."/>
            <person name="Lee J.H."/>
            <person name="Bhattacharya D."/>
            <person name="Yoon H.S."/>
        </authorList>
    </citation>
    <scope>NUCLEOTIDE SEQUENCE [LARGE SCALE GENOMIC DNA]</scope>
    <source>
        <strain evidence="1 2">SKKU-2015</strain>
        <tissue evidence="1">Whole body</tissue>
    </source>
</reference>
<accession>A0A2V3ICE4</accession>